<protein>
    <recommendedName>
        <fullName evidence="2">Alpha/beta hydrolase fold-3 domain-containing protein</fullName>
    </recommendedName>
</protein>
<sequence>MEAPTDSTDETYKNVVAAAGLPVDVESLDGYKLCWLGPRTGKKVIVYACGKDVGPLEVASTDCEGGALVMHAYSAHIQWLVKGYKAMKANGQDVSIAVLAYGLCPDIPYPGPIRHMVGAVKHLLKSRAPETISFSGDSAGGLLIIATLLHHNHPHPNIESYELPPTARFDETLLISPGGPVDTGAASLHQDPQTDVISFADLEHLWGIITSTAEHGLAMPNAWMAPSTAPEEWWKDLPIGKITILLGDLEILRDDILKYGELLKKYHDKEVDIQVFPGEYHEQAIIDVIQGQPEEKGSAKAWNAWFQNFKS</sequence>
<proteinExistence type="predicted"/>
<organism evidence="3 4">
    <name type="scientific">Coleophoma cylindrospora</name>
    <dbReference type="NCBI Taxonomy" id="1849047"/>
    <lineage>
        <taxon>Eukaryota</taxon>
        <taxon>Fungi</taxon>
        <taxon>Dikarya</taxon>
        <taxon>Ascomycota</taxon>
        <taxon>Pezizomycotina</taxon>
        <taxon>Leotiomycetes</taxon>
        <taxon>Helotiales</taxon>
        <taxon>Dermateaceae</taxon>
        <taxon>Coleophoma</taxon>
    </lineage>
</organism>
<feature type="domain" description="Alpha/beta hydrolase fold-3" evidence="2">
    <location>
        <begin position="88"/>
        <end position="282"/>
    </location>
</feature>
<dbReference type="AlphaFoldDB" id="A0A3D8QPJ8"/>
<dbReference type="OrthoDB" id="2152029at2759"/>
<gene>
    <name evidence="3" type="ORF">BP6252_11301</name>
</gene>
<evidence type="ECO:0000313" key="3">
    <source>
        <dbReference type="EMBL" id="RDW63756.1"/>
    </source>
</evidence>
<dbReference type="SUPFAM" id="SSF53474">
    <property type="entry name" value="alpha/beta-Hydrolases"/>
    <property type="match status" value="1"/>
</dbReference>
<dbReference type="Proteomes" id="UP000256645">
    <property type="component" value="Unassembled WGS sequence"/>
</dbReference>
<evidence type="ECO:0000256" key="1">
    <source>
        <dbReference type="ARBA" id="ARBA00022801"/>
    </source>
</evidence>
<evidence type="ECO:0000259" key="2">
    <source>
        <dbReference type="Pfam" id="PF07859"/>
    </source>
</evidence>
<keyword evidence="1" id="KW-0378">Hydrolase</keyword>
<dbReference type="EMBL" id="PDLM01000013">
    <property type="protein sequence ID" value="RDW63756.1"/>
    <property type="molecule type" value="Genomic_DNA"/>
</dbReference>
<keyword evidence="4" id="KW-1185">Reference proteome</keyword>
<accession>A0A3D8QPJ8</accession>
<reference evidence="3 4" key="1">
    <citation type="journal article" date="2018" name="IMA Fungus">
        <title>IMA Genome-F 9: Draft genome sequence of Annulohypoxylon stygium, Aspergillus mulundensis, Berkeleyomyces basicola (syn. Thielaviopsis basicola), Ceratocystis smalleyi, two Cercospora beticola strains, Coleophoma cylindrospora, Fusarium fracticaudum, Phialophora cf. hyalina, and Morchella septimelata.</title>
        <authorList>
            <person name="Wingfield B.D."/>
            <person name="Bills G.F."/>
            <person name="Dong Y."/>
            <person name="Huang W."/>
            <person name="Nel W.J."/>
            <person name="Swalarsk-Parry B.S."/>
            <person name="Vaghefi N."/>
            <person name="Wilken P.M."/>
            <person name="An Z."/>
            <person name="de Beer Z.W."/>
            <person name="De Vos L."/>
            <person name="Chen L."/>
            <person name="Duong T.A."/>
            <person name="Gao Y."/>
            <person name="Hammerbacher A."/>
            <person name="Kikkert J.R."/>
            <person name="Li Y."/>
            <person name="Li H."/>
            <person name="Li K."/>
            <person name="Li Q."/>
            <person name="Liu X."/>
            <person name="Ma X."/>
            <person name="Naidoo K."/>
            <person name="Pethybridge S.J."/>
            <person name="Sun J."/>
            <person name="Steenkamp E.T."/>
            <person name="van der Nest M.A."/>
            <person name="van Wyk S."/>
            <person name="Wingfield M.J."/>
            <person name="Xiong C."/>
            <person name="Yue Q."/>
            <person name="Zhang X."/>
        </authorList>
    </citation>
    <scope>NUCLEOTIDE SEQUENCE [LARGE SCALE GENOMIC DNA]</scope>
    <source>
        <strain evidence="3 4">BP6252</strain>
    </source>
</reference>
<comment type="caution">
    <text evidence="3">The sequence shown here is derived from an EMBL/GenBank/DDBJ whole genome shotgun (WGS) entry which is preliminary data.</text>
</comment>
<dbReference type="InterPro" id="IPR013094">
    <property type="entry name" value="AB_hydrolase_3"/>
</dbReference>
<evidence type="ECO:0000313" key="4">
    <source>
        <dbReference type="Proteomes" id="UP000256645"/>
    </source>
</evidence>
<dbReference type="InterPro" id="IPR050300">
    <property type="entry name" value="GDXG_lipolytic_enzyme"/>
</dbReference>
<name>A0A3D8QPJ8_9HELO</name>
<dbReference type="PANTHER" id="PTHR48081:SF31">
    <property type="entry name" value="STERYL ACETYL HYDROLASE MUG81-RELATED"/>
    <property type="match status" value="1"/>
</dbReference>
<dbReference type="GO" id="GO:0016787">
    <property type="term" value="F:hydrolase activity"/>
    <property type="evidence" value="ECO:0007669"/>
    <property type="project" value="UniProtKB-KW"/>
</dbReference>
<dbReference type="InterPro" id="IPR029058">
    <property type="entry name" value="AB_hydrolase_fold"/>
</dbReference>
<dbReference type="Pfam" id="PF07859">
    <property type="entry name" value="Abhydrolase_3"/>
    <property type="match status" value="1"/>
</dbReference>
<dbReference type="PANTHER" id="PTHR48081">
    <property type="entry name" value="AB HYDROLASE SUPERFAMILY PROTEIN C4A8.06C"/>
    <property type="match status" value="1"/>
</dbReference>
<dbReference type="Gene3D" id="3.40.50.1820">
    <property type="entry name" value="alpha/beta hydrolase"/>
    <property type="match status" value="1"/>
</dbReference>